<dbReference type="PANTHER" id="PTHR46417">
    <property type="entry name" value="TRNA (GUANINE-N(1)-)-METHYLTRANSFERASE"/>
    <property type="match status" value="1"/>
</dbReference>
<accession>F6DTK4</accession>
<reference evidence="20" key="1">
    <citation type="submission" date="2011-05" db="EMBL/GenBank/DDBJ databases">
        <title>Complete sequence of Desulfotomaculum ruminis DSM 2154.</title>
        <authorList>
            <person name="Lucas S."/>
            <person name="Copeland A."/>
            <person name="Lapidus A."/>
            <person name="Cheng J.-F."/>
            <person name="Goodwin L."/>
            <person name="Pitluck S."/>
            <person name="Lu M."/>
            <person name="Detter J.C."/>
            <person name="Han C."/>
            <person name="Tapia R."/>
            <person name="Land M."/>
            <person name="Hauser L."/>
            <person name="Kyrpides N."/>
            <person name="Ivanova N."/>
            <person name="Mikhailova N."/>
            <person name="Pagani I."/>
            <person name="Stams A.J.M."/>
            <person name="Plugge C.M."/>
            <person name="Muyzer G."/>
            <person name="Kuever J."/>
            <person name="Parshina S.N."/>
            <person name="Ivanova A.E."/>
            <person name="Nazina T.N."/>
            <person name="Brambilla E."/>
            <person name="Spring S."/>
            <person name="Klenk H.-P."/>
            <person name="Woyke T."/>
        </authorList>
    </citation>
    <scope>NUCLEOTIDE SEQUENCE [LARGE SCALE GENOMIC DNA]</scope>
    <source>
        <strain evidence="20">ATCC 23193 / DSM 2154 / NCIB 8452 / DL</strain>
    </source>
</reference>
<evidence type="ECO:0000256" key="15">
    <source>
        <dbReference type="HAMAP-Rule" id="MF_00605"/>
    </source>
</evidence>
<comment type="function">
    <text evidence="1 15 17">Specifically methylates guanosine-37 in various tRNAs.</text>
</comment>
<comment type="subcellular location">
    <subcellularLocation>
        <location evidence="2 15 17">Cytoplasm</location>
    </subcellularLocation>
</comment>
<dbReference type="RefSeq" id="WP_013841830.1">
    <property type="nucleotide sequence ID" value="NC_015589.1"/>
</dbReference>
<dbReference type="EC" id="2.1.1.228" evidence="5 15"/>
<dbReference type="FunFam" id="3.40.1280.10:FF:000001">
    <property type="entry name" value="tRNA (guanine-N(1)-)-methyltransferase"/>
    <property type="match status" value="1"/>
</dbReference>
<dbReference type="GO" id="GO:0002939">
    <property type="term" value="P:tRNA N1-guanine methylation"/>
    <property type="evidence" value="ECO:0007669"/>
    <property type="project" value="TreeGrafter"/>
</dbReference>
<evidence type="ECO:0000256" key="5">
    <source>
        <dbReference type="ARBA" id="ARBA00012807"/>
    </source>
</evidence>
<keyword evidence="10 15" id="KW-0949">S-adenosyl-L-methionine</keyword>
<reference evidence="19 20" key="2">
    <citation type="journal article" date="2012" name="Stand. Genomic Sci.">
        <title>Complete genome sequence of the sulfate-reducing firmicute Desulfotomaculum ruminis type strain (DL(T)).</title>
        <authorList>
            <person name="Spring S."/>
            <person name="Visser M."/>
            <person name="Lu M."/>
            <person name="Copeland A."/>
            <person name="Lapidus A."/>
            <person name="Lucas S."/>
            <person name="Cheng J.F."/>
            <person name="Han C."/>
            <person name="Tapia R."/>
            <person name="Goodwin L.A."/>
            <person name="Pitluck S."/>
            <person name="Ivanova N."/>
            <person name="Land M."/>
            <person name="Hauser L."/>
            <person name="Larimer F."/>
            <person name="Rohde M."/>
            <person name="Goker M."/>
            <person name="Detter J.C."/>
            <person name="Kyrpides N.C."/>
            <person name="Woyke T."/>
            <person name="Schaap P.J."/>
            <person name="Plugge C.M."/>
            <person name="Muyzer G."/>
            <person name="Kuever J."/>
            <person name="Pereira I.A."/>
            <person name="Parshina S.N."/>
            <person name="Bernier-Latmani R."/>
            <person name="Stams A.J."/>
            <person name="Klenk H.P."/>
        </authorList>
    </citation>
    <scope>NUCLEOTIDE SEQUENCE [LARGE SCALE GENOMIC DNA]</scope>
    <source>
        <strain evidence="20">ATCC 23193 / DSM 2154 / NCIB 8452 / DL</strain>
    </source>
</reference>
<dbReference type="InterPro" id="IPR002649">
    <property type="entry name" value="tRNA_m1G_MeTrfase_TrmD"/>
</dbReference>
<evidence type="ECO:0000256" key="14">
    <source>
        <dbReference type="ARBA" id="ARBA00047783"/>
    </source>
</evidence>
<evidence type="ECO:0000256" key="12">
    <source>
        <dbReference type="ARBA" id="ARBA00029736"/>
    </source>
</evidence>
<dbReference type="Pfam" id="PF01746">
    <property type="entry name" value="tRNA_m1G_MT"/>
    <property type="match status" value="1"/>
</dbReference>
<dbReference type="SUPFAM" id="SSF75217">
    <property type="entry name" value="alpha/beta knot"/>
    <property type="match status" value="1"/>
</dbReference>
<evidence type="ECO:0000256" key="17">
    <source>
        <dbReference type="RuleBase" id="RU003464"/>
    </source>
</evidence>
<feature type="domain" description="tRNA methyltransferase TRMD/TRM10-type" evidence="18">
    <location>
        <begin position="1"/>
        <end position="226"/>
    </location>
</feature>
<evidence type="ECO:0000256" key="6">
    <source>
        <dbReference type="ARBA" id="ARBA00014679"/>
    </source>
</evidence>
<dbReference type="PANTHER" id="PTHR46417:SF1">
    <property type="entry name" value="TRNA (GUANINE-N(1)-)-METHYLTRANSFERASE"/>
    <property type="match status" value="1"/>
</dbReference>
<dbReference type="InterPro" id="IPR023148">
    <property type="entry name" value="tRNA_m1G_MeTrfase_C_sf"/>
</dbReference>
<dbReference type="Proteomes" id="UP000009234">
    <property type="component" value="Chromosome"/>
</dbReference>
<evidence type="ECO:0000256" key="4">
    <source>
        <dbReference type="ARBA" id="ARBA00011738"/>
    </source>
</evidence>
<evidence type="ECO:0000256" key="8">
    <source>
        <dbReference type="ARBA" id="ARBA00022603"/>
    </source>
</evidence>
<dbReference type="NCBIfam" id="TIGR00088">
    <property type="entry name" value="trmD"/>
    <property type="match status" value="1"/>
</dbReference>
<dbReference type="InterPro" id="IPR016009">
    <property type="entry name" value="tRNA_MeTrfase_TRMD/TRM10"/>
</dbReference>
<evidence type="ECO:0000256" key="1">
    <source>
        <dbReference type="ARBA" id="ARBA00002634"/>
    </source>
</evidence>
<keyword evidence="8 15" id="KW-0489">Methyltransferase</keyword>
<feature type="binding site" evidence="15 16">
    <location>
        <position position="114"/>
    </location>
    <ligand>
        <name>S-adenosyl-L-methionine</name>
        <dbReference type="ChEBI" id="CHEBI:59789"/>
    </ligand>
</feature>
<dbReference type="EMBL" id="CP002780">
    <property type="protein sequence ID" value="AEG60066.1"/>
    <property type="molecule type" value="Genomic_DNA"/>
</dbReference>
<dbReference type="HAMAP" id="MF_00605">
    <property type="entry name" value="TrmD"/>
    <property type="match status" value="1"/>
</dbReference>
<evidence type="ECO:0000256" key="3">
    <source>
        <dbReference type="ARBA" id="ARBA00007630"/>
    </source>
</evidence>
<evidence type="ECO:0000256" key="13">
    <source>
        <dbReference type="ARBA" id="ARBA00033392"/>
    </source>
</evidence>
<dbReference type="KEGG" id="dru:Desru_1803"/>
<dbReference type="PIRSF" id="PIRSF000386">
    <property type="entry name" value="tRNA_mtase"/>
    <property type="match status" value="1"/>
</dbReference>
<gene>
    <name evidence="15" type="primary">trmD</name>
    <name evidence="19" type="ordered locus">Desru_1803</name>
</gene>
<evidence type="ECO:0000256" key="10">
    <source>
        <dbReference type="ARBA" id="ARBA00022691"/>
    </source>
</evidence>
<dbReference type="STRING" id="696281.Desru_1803"/>
<dbReference type="InterPro" id="IPR029026">
    <property type="entry name" value="tRNA_m1G_MTases_N"/>
</dbReference>
<dbReference type="Gene3D" id="3.40.1280.10">
    <property type="match status" value="1"/>
</dbReference>
<sequence>MKIDILTLFPQMFESPFSASIIKRAVDRELLKINTVNIRDFSRNKHHTVDDTPFGGGAGMVMGPEPLFECFDALKEKQGGQVGRVVMMCPQGEPFTQAFARELAREEHLVLVCGHYEGIDERVRQSLVTDEISIGDYVLTGGELPAMVVVDAVARMLPGVLGEAASAEEDSFYHGLLEHPHYTKPREYRGMAVPEILLSGHHENIRQWRRRQSLLRTLERRPELLREVALQKEDRQVLLELLELLQSLDLK</sequence>
<evidence type="ECO:0000256" key="7">
    <source>
        <dbReference type="ARBA" id="ARBA00022490"/>
    </source>
</evidence>
<dbReference type="InterPro" id="IPR029028">
    <property type="entry name" value="Alpha/beta_knot_MTases"/>
</dbReference>
<proteinExistence type="inferred from homology"/>
<evidence type="ECO:0000313" key="20">
    <source>
        <dbReference type="Proteomes" id="UP000009234"/>
    </source>
</evidence>
<evidence type="ECO:0000256" key="16">
    <source>
        <dbReference type="PIRSR" id="PIRSR000386-1"/>
    </source>
</evidence>
<dbReference type="CDD" id="cd18080">
    <property type="entry name" value="TrmD-like"/>
    <property type="match status" value="1"/>
</dbReference>
<evidence type="ECO:0000256" key="11">
    <source>
        <dbReference type="ARBA" id="ARBA00022694"/>
    </source>
</evidence>
<dbReference type="AlphaFoldDB" id="F6DTK4"/>
<evidence type="ECO:0000313" key="19">
    <source>
        <dbReference type="EMBL" id="AEG60066.1"/>
    </source>
</evidence>
<comment type="catalytic activity">
    <reaction evidence="14 15 17">
        <text>guanosine(37) in tRNA + S-adenosyl-L-methionine = N(1)-methylguanosine(37) in tRNA + S-adenosyl-L-homocysteine + H(+)</text>
        <dbReference type="Rhea" id="RHEA:36899"/>
        <dbReference type="Rhea" id="RHEA-COMP:10145"/>
        <dbReference type="Rhea" id="RHEA-COMP:10147"/>
        <dbReference type="ChEBI" id="CHEBI:15378"/>
        <dbReference type="ChEBI" id="CHEBI:57856"/>
        <dbReference type="ChEBI" id="CHEBI:59789"/>
        <dbReference type="ChEBI" id="CHEBI:73542"/>
        <dbReference type="ChEBI" id="CHEBI:74269"/>
        <dbReference type="EC" id="2.1.1.228"/>
    </reaction>
</comment>
<dbReference type="FunFam" id="1.10.1270.20:FF:000001">
    <property type="entry name" value="tRNA (guanine-N(1)-)-methyltransferase"/>
    <property type="match status" value="1"/>
</dbReference>
<keyword evidence="7 15" id="KW-0963">Cytoplasm</keyword>
<feature type="binding site" evidence="15 16">
    <location>
        <begin position="134"/>
        <end position="139"/>
    </location>
    <ligand>
        <name>S-adenosyl-L-methionine</name>
        <dbReference type="ChEBI" id="CHEBI:59789"/>
    </ligand>
</feature>
<dbReference type="eggNOG" id="COG0336">
    <property type="taxonomic scope" value="Bacteria"/>
</dbReference>
<dbReference type="HOGENOM" id="CLU_047363_0_1_9"/>
<dbReference type="GO" id="GO:0005829">
    <property type="term" value="C:cytosol"/>
    <property type="evidence" value="ECO:0007669"/>
    <property type="project" value="TreeGrafter"/>
</dbReference>
<dbReference type="GO" id="GO:0052906">
    <property type="term" value="F:tRNA (guanine(37)-N1)-methyltransferase activity"/>
    <property type="evidence" value="ECO:0007669"/>
    <property type="project" value="UniProtKB-UniRule"/>
</dbReference>
<evidence type="ECO:0000256" key="2">
    <source>
        <dbReference type="ARBA" id="ARBA00004496"/>
    </source>
</evidence>
<dbReference type="Gene3D" id="1.10.1270.20">
    <property type="entry name" value="tRNA(m1g37)methyltransferase, domain 2"/>
    <property type="match status" value="1"/>
</dbReference>
<organism evidence="19 20">
    <name type="scientific">Desulforamulus ruminis (strain ATCC 23193 / DSM 2154 / NCIMB 8452 / DL)</name>
    <name type="common">Desulfotomaculum ruminis</name>
    <dbReference type="NCBI Taxonomy" id="696281"/>
    <lineage>
        <taxon>Bacteria</taxon>
        <taxon>Bacillati</taxon>
        <taxon>Bacillota</taxon>
        <taxon>Clostridia</taxon>
        <taxon>Eubacteriales</taxon>
        <taxon>Peptococcaceae</taxon>
        <taxon>Desulforamulus</taxon>
    </lineage>
</organism>
<dbReference type="OrthoDB" id="9807416at2"/>
<evidence type="ECO:0000256" key="9">
    <source>
        <dbReference type="ARBA" id="ARBA00022679"/>
    </source>
</evidence>
<comment type="subunit">
    <text evidence="4 15 17">Homodimer.</text>
</comment>
<protein>
    <recommendedName>
        <fullName evidence="6 15">tRNA (guanine-N(1)-)-methyltransferase</fullName>
        <ecNumber evidence="5 15">2.1.1.228</ecNumber>
    </recommendedName>
    <alternativeName>
        <fullName evidence="12 15">M1G-methyltransferase</fullName>
    </alternativeName>
    <alternativeName>
        <fullName evidence="13 15">tRNA [GM37] methyltransferase</fullName>
    </alternativeName>
</protein>
<keyword evidence="11 15" id="KW-0819">tRNA processing</keyword>
<evidence type="ECO:0000259" key="18">
    <source>
        <dbReference type="Pfam" id="PF01746"/>
    </source>
</evidence>
<keyword evidence="20" id="KW-1185">Reference proteome</keyword>
<comment type="similarity">
    <text evidence="3 15 17">Belongs to the RNA methyltransferase TrmD family.</text>
</comment>
<name>F6DTK4_DESRL</name>
<dbReference type="NCBIfam" id="NF000648">
    <property type="entry name" value="PRK00026.1"/>
    <property type="match status" value="1"/>
</dbReference>
<keyword evidence="9 15" id="KW-0808">Transferase</keyword>